<dbReference type="KEGG" id="acab:QRX50_14770"/>
<gene>
    <name evidence="8" type="ORF">QRX50_14770</name>
</gene>
<dbReference type="Gene3D" id="3.30.420.40">
    <property type="match status" value="2"/>
</dbReference>
<evidence type="ECO:0000313" key="9">
    <source>
        <dbReference type="Proteomes" id="UP001236014"/>
    </source>
</evidence>
<evidence type="ECO:0000256" key="1">
    <source>
        <dbReference type="ARBA" id="ARBA00007381"/>
    </source>
</evidence>
<dbReference type="Gene3D" id="3.90.640.10">
    <property type="entry name" value="Actin, Chain A, domain 4"/>
    <property type="match status" value="1"/>
</dbReference>
<organism evidence="8 9">
    <name type="scientific">Amycolatopsis carbonis</name>
    <dbReference type="NCBI Taxonomy" id="715471"/>
    <lineage>
        <taxon>Bacteria</taxon>
        <taxon>Bacillati</taxon>
        <taxon>Actinomycetota</taxon>
        <taxon>Actinomycetes</taxon>
        <taxon>Pseudonocardiales</taxon>
        <taxon>Pseudonocardiaceae</taxon>
        <taxon>Amycolatopsis</taxon>
    </lineage>
</organism>
<dbReference type="Pfam" id="PF00012">
    <property type="entry name" value="HSP70"/>
    <property type="match status" value="2"/>
</dbReference>
<dbReference type="SUPFAM" id="SSF100920">
    <property type="entry name" value="Heat shock protein 70kD (HSP70), peptide-binding domain"/>
    <property type="match status" value="1"/>
</dbReference>
<keyword evidence="9" id="KW-1185">Reference proteome</keyword>
<sequence>MRNTIDFGIDLGTTNSALAVLDGGQVSVVKNNVQGDYTPSAVWMPKAGLIQVGTKAKDRRERDPENVQVEFKQAMGYADARRTFARAGASMTPVELSAEVLKSLRGDATRKFGEPPAAAVITVPAAFALNQTEATSQAAKLAGFTARCPLVQEPTAAAFAYGFQNESRGANWMVFDFGGGTFDSAVVSTVDGELSVLHHAGDLGLGGKNIDAAIVNTLLAPAAAKEFGLADFTVGNPRWARNFMMLRGAAESAKIALSSTDQAPIMTELDLGDGTPESFDYTLARADVDRLAMPFYLRAVHLCREALAKANLQPSDIDRLLLVGGPTLAPGLRELLADPADGLGIELDHSQDPSTVVARGAAIYAGTIELPRAKVVPTRGQFAAVLSYPPTTSLSRVPVSGRFETPGGADWSRFRVVLSESQRREEYRSAEIALSAEGAFTLDVPLEKLISNRFGIELIDPTGVRVPVNPRGFTITHVVNEMQGQTVVNSVGLTEADGTFTPMLMKNRPLPTETTQTFFSTASMRRAETGSFIRIPIAEGEFRRGERNKQVGLIEIKAQDLRRDLPRGSEILVTFEMDESRLVSVTAFVPLLDAEFEAVVDLNKTAVPEVPALRRQLNELEARHEQLRSEAETAHSDRARGLLMRLDEKGTVGTVRDAVTSSAADDNAAVEADARMREVQAELDDIEEELRIPDVMARLRDQIEHCRELVHRVGSEEDRTELADIERRYETVRDSRDAAAAERLSDRARDLQVLLLRRDGSLDEEIFNALRAAQDRMTDPARARELVREGEHALNTHNWPALTDVNRRLRALLPPNPRGEPGPGVLHQEPW</sequence>
<name>A0A9Y2IP52_9PSEU</name>
<evidence type="ECO:0000256" key="3">
    <source>
        <dbReference type="ARBA" id="ARBA00022741"/>
    </source>
</evidence>
<dbReference type="GO" id="GO:0140662">
    <property type="term" value="F:ATP-dependent protein folding chaperone"/>
    <property type="evidence" value="ECO:0007669"/>
    <property type="project" value="InterPro"/>
</dbReference>
<keyword evidence="3" id="KW-0547">Nucleotide-binding</keyword>
<reference evidence="8 9" key="1">
    <citation type="submission" date="2023-06" db="EMBL/GenBank/DDBJ databases">
        <authorList>
            <person name="Oyuntsetseg B."/>
            <person name="Kim S.B."/>
        </authorList>
    </citation>
    <scope>NUCLEOTIDE SEQUENCE [LARGE SCALE GENOMIC DNA]</scope>
    <source>
        <strain evidence="8 9">2-15</strain>
    </source>
</reference>
<evidence type="ECO:0000256" key="2">
    <source>
        <dbReference type="ARBA" id="ARBA00022553"/>
    </source>
</evidence>
<keyword evidence="2" id="KW-0597">Phosphoprotein</keyword>
<keyword evidence="4" id="KW-0067">ATP-binding</keyword>
<dbReference type="SUPFAM" id="SSF53067">
    <property type="entry name" value="Actin-like ATPase domain"/>
    <property type="match status" value="2"/>
</dbReference>
<keyword evidence="7" id="KW-0175">Coiled coil</keyword>
<dbReference type="InterPro" id="IPR018181">
    <property type="entry name" value="Heat_shock_70_CS"/>
</dbReference>
<dbReference type="InterPro" id="IPR043129">
    <property type="entry name" value="ATPase_NBD"/>
</dbReference>
<evidence type="ECO:0000313" key="8">
    <source>
        <dbReference type="EMBL" id="WIX81928.1"/>
    </source>
</evidence>
<dbReference type="PRINTS" id="PR00301">
    <property type="entry name" value="HEATSHOCK70"/>
</dbReference>
<dbReference type="AlphaFoldDB" id="A0A9Y2IP52"/>
<dbReference type="GO" id="GO:0005524">
    <property type="term" value="F:ATP binding"/>
    <property type="evidence" value="ECO:0007669"/>
    <property type="project" value="UniProtKB-KW"/>
</dbReference>
<evidence type="ECO:0000256" key="5">
    <source>
        <dbReference type="ARBA" id="ARBA00023016"/>
    </source>
</evidence>
<evidence type="ECO:0000256" key="6">
    <source>
        <dbReference type="ARBA" id="ARBA00023186"/>
    </source>
</evidence>
<proteinExistence type="inferred from homology"/>
<protein>
    <submittedName>
        <fullName evidence="8">Hsp70 family protein</fullName>
    </submittedName>
</protein>
<dbReference type="CDD" id="cd24029">
    <property type="entry name" value="ASKHA_NBD_HSP70_DnaK_HscA_HscC"/>
    <property type="match status" value="1"/>
</dbReference>
<keyword evidence="6" id="KW-0143">Chaperone</keyword>
<keyword evidence="5" id="KW-0346">Stress response</keyword>
<dbReference type="Gene3D" id="2.60.34.10">
    <property type="entry name" value="Substrate Binding Domain Of DNAk, Chain A, domain 1"/>
    <property type="match status" value="1"/>
</dbReference>
<dbReference type="PANTHER" id="PTHR19375">
    <property type="entry name" value="HEAT SHOCK PROTEIN 70KDA"/>
    <property type="match status" value="1"/>
</dbReference>
<accession>A0A9Y2IP52</accession>
<dbReference type="InterPro" id="IPR029047">
    <property type="entry name" value="HSP70_peptide-bd_sf"/>
</dbReference>
<feature type="coiled-coil region" evidence="7">
    <location>
        <begin position="610"/>
        <end position="637"/>
    </location>
</feature>
<evidence type="ECO:0000256" key="4">
    <source>
        <dbReference type="ARBA" id="ARBA00022840"/>
    </source>
</evidence>
<dbReference type="InterPro" id="IPR013126">
    <property type="entry name" value="Hsp_70_fam"/>
</dbReference>
<dbReference type="RefSeq" id="WP_285972509.1">
    <property type="nucleotide sequence ID" value="NZ_CP127294.1"/>
</dbReference>
<dbReference type="PROSITE" id="PS00297">
    <property type="entry name" value="HSP70_1"/>
    <property type="match status" value="1"/>
</dbReference>
<dbReference type="Proteomes" id="UP001236014">
    <property type="component" value="Chromosome"/>
</dbReference>
<evidence type="ECO:0000256" key="7">
    <source>
        <dbReference type="SAM" id="Coils"/>
    </source>
</evidence>
<dbReference type="EMBL" id="CP127294">
    <property type="protein sequence ID" value="WIX81928.1"/>
    <property type="molecule type" value="Genomic_DNA"/>
</dbReference>
<comment type="similarity">
    <text evidence="1">Belongs to the heat shock protein 70 family.</text>
</comment>